<sequence>MSKKEHSELVGSLAEYQHQRVLEVNFYNYPFLRITNGNVYDICGVVDKAKSILGDHGELVRRVNSKTVELSITYQVG</sequence>
<accession>A0A2N0VE34</accession>
<evidence type="ECO:0000313" key="2">
    <source>
        <dbReference type="Proteomes" id="UP000233398"/>
    </source>
</evidence>
<gene>
    <name evidence="1" type="ORF">CWD77_13575</name>
</gene>
<dbReference type="Proteomes" id="UP000233398">
    <property type="component" value="Unassembled WGS sequence"/>
</dbReference>
<name>A0A2N0VE34_9BACT</name>
<proteinExistence type="predicted"/>
<reference evidence="1 2" key="1">
    <citation type="submission" date="2017-11" db="EMBL/GenBank/DDBJ databases">
        <title>Rhodohalobacter 15182 sp. nov., isolated from a salt lake.</title>
        <authorList>
            <person name="Han S."/>
        </authorList>
    </citation>
    <scope>NUCLEOTIDE SEQUENCE [LARGE SCALE GENOMIC DNA]</scope>
    <source>
        <strain evidence="1 2">15182</strain>
    </source>
</reference>
<evidence type="ECO:0000313" key="1">
    <source>
        <dbReference type="EMBL" id="PKD42443.1"/>
    </source>
</evidence>
<dbReference type="EMBL" id="PISP01000006">
    <property type="protein sequence ID" value="PKD42443.1"/>
    <property type="molecule type" value="Genomic_DNA"/>
</dbReference>
<comment type="caution">
    <text evidence="1">The sequence shown here is derived from an EMBL/GenBank/DDBJ whole genome shotgun (WGS) entry which is preliminary data.</text>
</comment>
<dbReference type="AlphaFoldDB" id="A0A2N0VE34"/>
<protein>
    <submittedName>
        <fullName evidence="1">Uncharacterized protein</fullName>
    </submittedName>
</protein>
<dbReference type="RefSeq" id="WP_101074127.1">
    <property type="nucleotide sequence ID" value="NZ_PISP01000006.1"/>
</dbReference>
<keyword evidence="2" id="KW-1185">Reference proteome</keyword>
<organism evidence="1 2">
    <name type="scientific">Rhodohalobacter barkolensis</name>
    <dbReference type="NCBI Taxonomy" id="2053187"/>
    <lineage>
        <taxon>Bacteria</taxon>
        <taxon>Pseudomonadati</taxon>
        <taxon>Balneolota</taxon>
        <taxon>Balneolia</taxon>
        <taxon>Balneolales</taxon>
        <taxon>Balneolaceae</taxon>
        <taxon>Rhodohalobacter</taxon>
    </lineage>
</organism>